<accession>A0A268EIW5</accession>
<organism evidence="1 2">
    <name type="scientific">Paenibacillus campinasensis</name>
    <dbReference type="NCBI Taxonomy" id="66347"/>
    <lineage>
        <taxon>Bacteria</taxon>
        <taxon>Bacillati</taxon>
        <taxon>Bacillota</taxon>
        <taxon>Bacilli</taxon>
        <taxon>Bacillales</taxon>
        <taxon>Paenibacillaceae</taxon>
        <taxon>Paenibacillus</taxon>
    </lineage>
</organism>
<dbReference type="RefSeq" id="WP_095267355.1">
    <property type="nucleotide sequence ID" value="NZ_NPBY01000073.1"/>
</dbReference>
<dbReference type="GO" id="GO:0004521">
    <property type="term" value="F:RNA endonuclease activity"/>
    <property type="evidence" value="ECO:0007669"/>
    <property type="project" value="InterPro"/>
</dbReference>
<gene>
    <name evidence="1" type="ORF">CHH67_21085</name>
</gene>
<evidence type="ECO:0008006" key="3">
    <source>
        <dbReference type="Google" id="ProtNLM"/>
    </source>
</evidence>
<dbReference type="GO" id="GO:0003723">
    <property type="term" value="F:RNA binding"/>
    <property type="evidence" value="ECO:0007669"/>
    <property type="project" value="InterPro"/>
</dbReference>
<dbReference type="Proteomes" id="UP000215596">
    <property type="component" value="Unassembled WGS sequence"/>
</dbReference>
<dbReference type="Gene3D" id="3.10.129.130">
    <property type="match status" value="1"/>
</dbReference>
<reference evidence="1 2" key="1">
    <citation type="submission" date="2017-07" db="EMBL/GenBank/DDBJ databases">
        <title>Isolation and whole genome analysis of endospore-forming bacteria from heroin.</title>
        <authorList>
            <person name="Kalinowski J."/>
            <person name="Ahrens B."/>
            <person name="Al-Dilaimi A."/>
            <person name="Winkler A."/>
            <person name="Wibberg D."/>
            <person name="Schleenbecker U."/>
            <person name="Ruckert C."/>
            <person name="Wolfel R."/>
            <person name="Grass G."/>
        </authorList>
    </citation>
    <scope>NUCLEOTIDE SEQUENCE [LARGE SCALE GENOMIC DNA]</scope>
    <source>
        <strain evidence="1 2">7537-G1</strain>
    </source>
</reference>
<dbReference type="InterPro" id="IPR053735">
    <property type="entry name" value="Type_III_TA_endoRNase"/>
</dbReference>
<dbReference type="AlphaFoldDB" id="A0A268EIW5"/>
<name>A0A268EIW5_9BACL</name>
<protein>
    <recommendedName>
        <fullName evidence="3">Type III toxin-antitoxin system ToxN/AbiQ family toxin</fullName>
    </recommendedName>
</protein>
<evidence type="ECO:0000313" key="1">
    <source>
        <dbReference type="EMBL" id="PAD73076.1"/>
    </source>
</evidence>
<dbReference type="Pfam" id="PF13958">
    <property type="entry name" value="ToxN_toxin"/>
    <property type="match status" value="1"/>
</dbReference>
<dbReference type="OrthoDB" id="1655812at2"/>
<evidence type="ECO:0000313" key="2">
    <source>
        <dbReference type="Proteomes" id="UP000215596"/>
    </source>
</evidence>
<dbReference type="InterPro" id="IPR025911">
    <property type="entry name" value="ToxN/AbiQ_toxin"/>
</dbReference>
<dbReference type="EMBL" id="NPBY01000073">
    <property type="protein sequence ID" value="PAD73076.1"/>
    <property type="molecule type" value="Genomic_DNA"/>
</dbReference>
<comment type="caution">
    <text evidence="1">The sequence shown here is derived from an EMBL/GenBank/DDBJ whole genome shotgun (WGS) entry which is preliminary data.</text>
</comment>
<sequence>MSKTIRICGVQSQYLDYLRNIDPLVSHDPTHRRKFIGVVLEVNGHHYCAPLSSPKPKHRRISNKALDVIKMDDGKLGVINLNNMIPVPDSAIIHIDISTYPDEQYKNLLMNQMRFIRSNEDLIKKKAKRLYQVVNSEKQTKLNERCCKFLLLEDAALSYHVQAISTTEVAATKE</sequence>
<proteinExistence type="predicted"/>